<dbReference type="Proteomes" id="UP000298781">
    <property type="component" value="Chromosome"/>
</dbReference>
<name>A0A4D7B7M8_9HYPH</name>
<reference evidence="1 2" key="1">
    <citation type="submission" date="2019-04" db="EMBL/GenBank/DDBJ databases">
        <title>Phreatobacter aquaticus sp. nov.</title>
        <authorList>
            <person name="Choi A."/>
        </authorList>
    </citation>
    <scope>NUCLEOTIDE SEQUENCE [LARGE SCALE GENOMIC DNA]</scope>
    <source>
        <strain evidence="1 2">KCTC 52518</strain>
    </source>
</reference>
<evidence type="ECO:0000313" key="2">
    <source>
        <dbReference type="Proteomes" id="UP000298781"/>
    </source>
</evidence>
<dbReference type="RefSeq" id="WP_136962321.1">
    <property type="nucleotide sequence ID" value="NZ_CP039690.1"/>
</dbReference>
<protein>
    <submittedName>
        <fullName evidence="1">Uncharacterized protein</fullName>
    </submittedName>
</protein>
<dbReference type="KEGG" id="pstg:E8M01_23130"/>
<gene>
    <name evidence="1" type="ORF">E8M01_23130</name>
</gene>
<proteinExistence type="predicted"/>
<organism evidence="1 2">
    <name type="scientific">Phreatobacter stygius</name>
    <dbReference type="NCBI Taxonomy" id="1940610"/>
    <lineage>
        <taxon>Bacteria</taxon>
        <taxon>Pseudomonadati</taxon>
        <taxon>Pseudomonadota</taxon>
        <taxon>Alphaproteobacteria</taxon>
        <taxon>Hyphomicrobiales</taxon>
        <taxon>Phreatobacteraceae</taxon>
        <taxon>Phreatobacter</taxon>
    </lineage>
</organism>
<keyword evidence="2" id="KW-1185">Reference proteome</keyword>
<accession>A0A4D7B7M8</accession>
<sequence length="106" mass="11345">MKGQDAIADALDDMAAQLLEFRADVLAARVVSGVLADHLIKASPQRAHLINDLRATCVTAIAATKVEDGRDSNSQRALIDKATGRINLLFGTLARRHGVALDEGKR</sequence>
<dbReference type="AlphaFoldDB" id="A0A4D7B7M8"/>
<evidence type="ECO:0000313" key="1">
    <source>
        <dbReference type="EMBL" id="QCI66883.1"/>
    </source>
</evidence>
<dbReference type="EMBL" id="CP039690">
    <property type="protein sequence ID" value="QCI66883.1"/>
    <property type="molecule type" value="Genomic_DNA"/>
</dbReference>